<evidence type="ECO:0000256" key="6">
    <source>
        <dbReference type="ARBA" id="ARBA00052546"/>
    </source>
</evidence>
<name>A0A0A2T9Q1_9BACI</name>
<dbReference type="Gene3D" id="1.10.540.10">
    <property type="entry name" value="Acyl-CoA dehydrogenase/oxidase, N-terminal domain"/>
    <property type="match status" value="1"/>
</dbReference>
<dbReference type="FunFam" id="1.10.540.10:FF:000001">
    <property type="entry name" value="Very long-chain-specific acyl-CoA dehydrogenase, mitochondrial"/>
    <property type="match status" value="1"/>
</dbReference>
<dbReference type="eggNOG" id="COG1960">
    <property type="taxonomic scope" value="Bacteria"/>
</dbReference>
<keyword evidence="3 7" id="KW-0285">Flavoprotein</keyword>
<keyword evidence="5 7" id="KW-0560">Oxidoreductase</keyword>
<comment type="cofactor">
    <cofactor evidence="1 7">
        <name>FAD</name>
        <dbReference type="ChEBI" id="CHEBI:57692"/>
    </cofactor>
</comment>
<comment type="similarity">
    <text evidence="2 7">Belongs to the acyl-CoA dehydrogenase family.</text>
</comment>
<feature type="domain" description="Acyl-CoA oxidase/dehydrogenase middle" evidence="9">
    <location>
        <begin position="147"/>
        <end position="239"/>
    </location>
</feature>
<keyword evidence="4 7" id="KW-0274">FAD</keyword>
<proteinExistence type="inferred from homology"/>
<dbReference type="AlphaFoldDB" id="A0A0A2T9Q1"/>
<dbReference type="GO" id="GO:0050660">
    <property type="term" value="F:flavin adenine dinucleotide binding"/>
    <property type="evidence" value="ECO:0007669"/>
    <property type="project" value="InterPro"/>
</dbReference>
<gene>
    <name evidence="12" type="ORF">N782_11730</name>
</gene>
<dbReference type="EMBL" id="AVBF01000028">
    <property type="protein sequence ID" value="KGP72542.1"/>
    <property type="molecule type" value="Genomic_DNA"/>
</dbReference>
<dbReference type="PANTHER" id="PTHR43884:SF12">
    <property type="entry name" value="ISOVALERYL-COA DEHYDROGENASE, MITOCHONDRIAL-RELATED"/>
    <property type="match status" value="1"/>
</dbReference>
<evidence type="ECO:0000256" key="1">
    <source>
        <dbReference type="ARBA" id="ARBA00001974"/>
    </source>
</evidence>
<dbReference type="FunFam" id="1.20.140.10:FF:000019">
    <property type="entry name" value="Acyl-CoA dehydrogenase"/>
    <property type="match status" value="1"/>
</dbReference>
<dbReference type="RefSeq" id="WP_036819641.1">
    <property type="nucleotide sequence ID" value="NZ_AVBF01000028.1"/>
</dbReference>
<feature type="domain" description="Acyl-CoA dehydrogenase-like C-terminal" evidence="11">
    <location>
        <begin position="463"/>
        <end position="566"/>
    </location>
</feature>
<dbReference type="InterPro" id="IPR006091">
    <property type="entry name" value="Acyl-CoA_Oxase/DH_mid-dom"/>
</dbReference>
<dbReference type="Pfam" id="PF00441">
    <property type="entry name" value="Acyl-CoA_dh_1"/>
    <property type="match status" value="1"/>
</dbReference>
<dbReference type="Pfam" id="PF21263">
    <property type="entry name" value="Acyl-CoA-dh_C"/>
    <property type="match status" value="1"/>
</dbReference>
<reference evidence="12 13" key="1">
    <citation type="journal article" date="2015" name="Stand. Genomic Sci.">
        <title>High quality draft genome sequence of the moderately halophilic bacterium Pontibacillus yanchengensis Y32(T) and comparison among Pontibacillus genomes.</title>
        <authorList>
            <person name="Huang J."/>
            <person name="Qiao Z.X."/>
            <person name="Tang J.W."/>
            <person name="Wang G."/>
        </authorList>
    </citation>
    <scope>NUCLEOTIDE SEQUENCE [LARGE SCALE GENOMIC DNA]</scope>
    <source>
        <strain evidence="12 13">Y32</strain>
    </source>
</reference>
<comment type="caution">
    <text evidence="12">The sequence shown here is derived from an EMBL/GenBank/DDBJ whole genome shotgun (WGS) entry which is preliminary data.</text>
</comment>
<organism evidence="12 13">
    <name type="scientific">Pontibacillus yanchengensis Y32</name>
    <dbReference type="NCBI Taxonomy" id="1385514"/>
    <lineage>
        <taxon>Bacteria</taxon>
        <taxon>Bacillati</taxon>
        <taxon>Bacillota</taxon>
        <taxon>Bacilli</taxon>
        <taxon>Bacillales</taxon>
        <taxon>Bacillaceae</taxon>
        <taxon>Pontibacillus</taxon>
    </lineage>
</organism>
<dbReference type="Pfam" id="PF02771">
    <property type="entry name" value="Acyl-CoA_dh_N"/>
    <property type="match status" value="1"/>
</dbReference>
<evidence type="ECO:0000256" key="4">
    <source>
        <dbReference type="ARBA" id="ARBA00022827"/>
    </source>
</evidence>
<evidence type="ECO:0000259" key="8">
    <source>
        <dbReference type="Pfam" id="PF00441"/>
    </source>
</evidence>
<dbReference type="InterPro" id="IPR037069">
    <property type="entry name" value="AcylCoA_DH/ox_N_sf"/>
</dbReference>
<evidence type="ECO:0000259" key="11">
    <source>
        <dbReference type="Pfam" id="PF21263"/>
    </source>
</evidence>
<sequence>MSETKEKVFKGGGFLVEDLTADDVITPEDFSDEHWMIAKTAEDFVAGEVVPKIENLENHEFEHSVALLKQAGELGLLGADVPEEYGGLGLDKISSSLITEKFSLAGGFSVTHGAHVGIGSLPIVFFGNEDQKQKYLPVLATGEKIAAYALTEPGSGSDALGAKTTAKLNDAGTHYILNGEKQWITNSAFADVFVVYAKIDGDKFTAFIVERDYPGVSTGPEEKKMGIKSSSTRTLILEDAEVPKENVLGEIGKGHVIAFNILNVGRYKLAIGGVGGSKRALELAVKYANQRKQFKTAISSFPLSQEKLGTMASNIYANESAVYRTVGLFEQRMGKLSDEELKDGKEVAKAIAEYAIECSLTKVFGTELLDYVSDEAVQLHGGYGFMQEYEVERIYRDSRINRIFEGTNEINRMIVPGTLMKKAMKGELPLLQKAESLQEELMMMMPEEPGTETLEQEKYLLKNAKKIGLLAAGLAAQKYGEKLENEQEILVNIADIVGEIYNMESTVLRTEKAIQRTGEEKNKQKLLMTQVYVQEAFNRIEAHAKETLIASEEGDSLRMMLSALRKLTRHTPINVITKKREVAATIIKEEKYVG</sequence>
<dbReference type="InterPro" id="IPR046373">
    <property type="entry name" value="Acyl-CoA_Oxase/DH_mid-dom_sf"/>
</dbReference>
<dbReference type="Pfam" id="PF02770">
    <property type="entry name" value="Acyl-CoA_dh_M"/>
    <property type="match status" value="1"/>
</dbReference>
<dbReference type="PROSITE" id="PS00073">
    <property type="entry name" value="ACYL_COA_DH_2"/>
    <property type="match status" value="1"/>
</dbReference>
<dbReference type="InterPro" id="IPR006089">
    <property type="entry name" value="Acyl-CoA_DH_CS"/>
</dbReference>
<evidence type="ECO:0000256" key="2">
    <source>
        <dbReference type="ARBA" id="ARBA00009347"/>
    </source>
</evidence>
<dbReference type="InterPro" id="IPR009100">
    <property type="entry name" value="AcylCoA_DH/oxidase_NM_dom_sf"/>
</dbReference>
<dbReference type="Proteomes" id="UP000030147">
    <property type="component" value="Unassembled WGS sequence"/>
</dbReference>
<dbReference type="InterPro" id="IPR013786">
    <property type="entry name" value="AcylCoA_DH/ox_N"/>
</dbReference>
<dbReference type="GO" id="GO:0003995">
    <property type="term" value="F:acyl-CoA dehydrogenase activity"/>
    <property type="evidence" value="ECO:0007669"/>
    <property type="project" value="InterPro"/>
</dbReference>
<dbReference type="FunFam" id="2.40.110.10:FF:000017">
    <property type="entry name" value="Acyl-CoA dehydrogenase"/>
    <property type="match status" value="1"/>
</dbReference>
<dbReference type="InterPro" id="IPR036250">
    <property type="entry name" value="AcylCo_DH-like_C"/>
</dbReference>
<dbReference type="Gene3D" id="2.40.110.10">
    <property type="entry name" value="Butyryl-CoA Dehydrogenase, subunit A, domain 2"/>
    <property type="match status" value="1"/>
</dbReference>
<dbReference type="STRING" id="1385514.N782_11730"/>
<dbReference type="OrthoDB" id="9802447at2"/>
<evidence type="ECO:0000313" key="12">
    <source>
        <dbReference type="EMBL" id="KGP72542.1"/>
    </source>
</evidence>
<feature type="domain" description="Acyl-CoA dehydrogenase/oxidase C-terminal" evidence="8">
    <location>
        <begin position="252"/>
        <end position="415"/>
    </location>
</feature>
<dbReference type="PANTHER" id="PTHR43884">
    <property type="entry name" value="ACYL-COA DEHYDROGENASE"/>
    <property type="match status" value="1"/>
</dbReference>
<comment type="catalytic activity">
    <reaction evidence="6">
        <text>a 2,3-saturated acyl-CoA + A = a 2,3-dehydroacyl-CoA + AH2</text>
        <dbReference type="Rhea" id="RHEA:48608"/>
        <dbReference type="ChEBI" id="CHEBI:13193"/>
        <dbReference type="ChEBI" id="CHEBI:17499"/>
        <dbReference type="ChEBI" id="CHEBI:60015"/>
        <dbReference type="ChEBI" id="CHEBI:65111"/>
    </reaction>
</comment>
<dbReference type="Gene3D" id="1.20.140.10">
    <property type="entry name" value="Butyryl-CoA Dehydrogenase, subunit A, domain 3"/>
    <property type="match status" value="2"/>
</dbReference>
<dbReference type="InterPro" id="IPR009075">
    <property type="entry name" value="AcylCo_DH/oxidase_C"/>
</dbReference>
<dbReference type="PROSITE" id="PS00072">
    <property type="entry name" value="ACYL_COA_DH_1"/>
    <property type="match status" value="1"/>
</dbReference>
<protein>
    <submittedName>
        <fullName evidence="12">Acyl-CoA dehydrogenase</fullName>
    </submittedName>
</protein>
<evidence type="ECO:0000256" key="5">
    <source>
        <dbReference type="ARBA" id="ARBA00023002"/>
    </source>
</evidence>
<evidence type="ECO:0000313" key="13">
    <source>
        <dbReference type="Proteomes" id="UP000030147"/>
    </source>
</evidence>
<evidence type="ECO:0000256" key="3">
    <source>
        <dbReference type="ARBA" id="ARBA00022630"/>
    </source>
</evidence>
<keyword evidence="13" id="KW-1185">Reference proteome</keyword>
<evidence type="ECO:0000256" key="7">
    <source>
        <dbReference type="RuleBase" id="RU362125"/>
    </source>
</evidence>
<dbReference type="InterPro" id="IPR049426">
    <property type="entry name" value="Acyl-CoA-dh-like_C"/>
</dbReference>
<feature type="domain" description="Acyl-CoA dehydrogenase/oxidase N-terminal" evidence="10">
    <location>
        <begin position="31"/>
        <end position="143"/>
    </location>
</feature>
<dbReference type="SUPFAM" id="SSF56645">
    <property type="entry name" value="Acyl-CoA dehydrogenase NM domain-like"/>
    <property type="match status" value="1"/>
</dbReference>
<accession>A0A0A2T9Q1</accession>
<evidence type="ECO:0000259" key="10">
    <source>
        <dbReference type="Pfam" id="PF02771"/>
    </source>
</evidence>
<evidence type="ECO:0000259" key="9">
    <source>
        <dbReference type="Pfam" id="PF02770"/>
    </source>
</evidence>
<dbReference type="SUPFAM" id="SSF47203">
    <property type="entry name" value="Acyl-CoA dehydrogenase C-terminal domain-like"/>
    <property type="match status" value="1"/>
</dbReference>